<keyword evidence="3" id="KW-1185">Reference proteome</keyword>
<evidence type="ECO:0000256" key="1">
    <source>
        <dbReference type="SAM" id="Phobius"/>
    </source>
</evidence>
<gene>
    <name evidence="2" type="ORF">QBC40DRAFT_275057</name>
</gene>
<evidence type="ECO:0000313" key="3">
    <source>
        <dbReference type="Proteomes" id="UP001303160"/>
    </source>
</evidence>
<dbReference type="AlphaFoldDB" id="A0AAN7AZW1"/>
<reference evidence="2" key="2">
    <citation type="submission" date="2023-05" db="EMBL/GenBank/DDBJ databases">
        <authorList>
            <consortium name="Lawrence Berkeley National Laboratory"/>
            <person name="Steindorff A."/>
            <person name="Hensen N."/>
            <person name="Bonometti L."/>
            <person name="Westerberg I."/>
            <person name="Brannstrom I.O."/>
            <person name="Guillou S."/>
            <person name="Cros-Aarteil S."/>
            <person name="Calhoun S."/>
            <person name="Haridas S."/>
            <person name="Kuo A."/>
            <person name="Mondo S."/>
            <person name="Pangilinan J."/>
            <person name="Riley R."/>
            <person name="Labutti K."/>
            <person name="Andreopoulos B."/>
            <person name="Lipzen A."/>
            <person name="Chen C."/>
            <person name="Yanf M."/>
            <person name="Daum C."/>
            <person name="Ng V."/>
            <person name="Clum A."/>
            <person name="Ohm R."/>
            <person name="Martin F."/>
            <person name="Silar P."/>
            <person name="Natvig D."/>
            <person name="Lalanne C."/>
            <person name="Gautier V."/>
            <person name="Ament-Velasquez S.L."/>
            <person name="Kruys A."/>
            <person name="Hutchinson M.I."/>
            <person name="Powell A.J."/>
            <person name="Barry K."/>
            <person name="Miller A.N."/>
            <person name="Grigoriev I.V."/>
            <person name="Debuchy R."/>
            <person name="Gladieux P."/>
            <person name="Thoren M.H."/>
            <person name="Johannesson H."/>
        </authorList>
    </citation>
    <scope>NUCLEOTIDE SEQUENCE</scope>
    <source>
        <strain evidence="2">CBS 315.58</strain>
    </source>
</reference>
<organism evidence="2 3">
    <name type="scientific">Triangularia verruculosa</name>
    <dbReference type="NCBI Taxonomy" id="2587418"/>
    <lineage>
        <taxon>Eukaryota</taxon>
        <taxon>Fungi</taxon>
        <taxon>Dikarya</taxon>
        <taxon>Ascomycota</taxon>
        <taxon>Pezizomycotina</taxon>
        <taxon>Sordariomycetes</taxon>
        <taxon>Sordariomycetidae</taxon>
        <taxon>Sordariales</taxon>
        <taxon>Podosporaceae</taxon>
        <taxon>Triangularia</taxon>
    </lineage>
</organism>
<keyword evidence="1" id="KW-1133">Transmembrane helix</keyword>
<keyword evidence="1" id="KW-0472">Membrane</keyword>
<keyword evidence="1" id="KW-0812">Transmembrane</keyword>
<dbReference type="EMBL" id="MU863890">
    <property type="protein sequence ID" value="KAK4203335.1"/>
    <property type="molecule type" value="Genomic_DNA"/>
</dbReference>
<accession>A0AAN7AZW1</accession>
<name>A0AAN7AZW1_9PEZI</name>
<sequence length="105" mass="11640">MFDCWLPLCRANISMRLLTACFVAAVVAVGGSWVCGGCQWHHTVPALGGLSELNPWKRLDIAMCSTSTVLFLVLLTRRRLKLSSRHSMGEIRGGQHITLSMLLRD</sequence>
<feature type="transmembrane region" description="Helical" evidence="1">
    <location>
        <begin position="60"/>
        <end position="76"/>
    </location>
</feature>
<reference evidence="2" key="1">
    <citation type="journal article" date="2023" name="Mol. Phylogenet. Evol.">
        <title>Genome-scale phylogeny and comparative genomics of the fungal order Sordariales.</title>
        <authorList>
            <person name="Hensen N."/>
            <person name="Bonometti L."/>
            <person name="Westerberg I."/>
            <person name="Brannstrom I.O."/>
            <person name="Guillou S."/>
            <person name="Cros-Aarteil S."/>
            <person name="Calhoun S."/>
            <person name="Haridas S."/>
            <person name="Kuo A."/>
            <person name="Mondo S."/>
            <person name="Pangilinan J."/>
            <person name="Riley R."/>
            <person name="LaButti K."/>
            <person name="Andreopoulos B."/>
            <person name="Lipzen A."/>
            <person name="Chen C."/>
            <person name="Yan M."/>
            <person name="Daum C."/>
            <person name="Ng V."/>
            <person name="Clum A."/>
            <person name="Steindorff A."/>
            <person name="Ohm R.A."/>
            <person name="Martin F."/>
            <person name="Silar P."/>
            <person name="Natvig D.O."/>
            <person name="Lalanne C."/>
            <person name="Gautier V."/>
            <person name="Ament-Velasquez S.L."/>
            <person name="Kruys A."/>
            <person name="Hutchinson M.I."/>
            <person name="Powell A.J."/>
            <person name="Barry K."/>
            <person name="Miller A.N."/>
            <person name="Grigoriev I.V."/>
            <person name="Debuchy R."/>
            <person name="Gladieux P."/>
            <person name="Hiltunen Thoren M."/>
            <person name="Johannesson H."/>
        </authorList>
    </citation>
    <scope>NUCLEOTIDE SEQUENCE</scope>
    <source>
        <strain evidence="2">CBS 315.58</strain>
    </source>
</reference>
<protein>
    <submittedName>
        <fullName evidence="2">Uncharacterized protein</fullName>
    </submittedName>
</protein>
<proteinExistence type="predicted"/>
<dbReference type="Proteomes" id="UP001303160">
    <property type="component" value="Unassembled WGS sequence"/>
</dbReference>
<evidence type="ECO:0000313" key="2">
    <source>
        <dbReference type="EMBL" id="KAK4203335.1"/>
    </source>
</evidence>
<comment type="caution">
    <text evidence="2">The sequence shown here is derived from an EMBL/GenBank/DDBJ whole genome shotgun (WGS) entry which is preliminary data.</text>
</comment>